<evidence type="ECO:0000313" key="1">
    <source>
        <dbReference type="EMBL" id="MCV9927294.1"/>
    </source>
</evidence>
<accession>A0A9X2ZAK6</accession>
<evidence type="ECO:0000313" key="2">
    <source>
        <dbReference type="Proteomes" id="UP001151079"/>
    </source>
</evidence>
<gene>
    <name evidence="1" type="ORF">OIU83_06500</name>
</gene>
<protein>
    <submittedName>
        <fullName evidence="1">Uncharacterized protein</fullName>
    </submittedName>
</protein>
<name>A0A9X2ZAK6_9FLAO</name>
<dbReference type="RefSeq" id="WP_264205462.1">
    <property type="nucleotide sequence ID" value="NZ_JAOZEW010000005.1"/>
</dbReference>
<keyword evidence="2" id="KW-1185">Reference proteome</keyword>
<reference evidence="1" key="1">
    <citation type="submission" date="2022-10" db="EMBL/GenBank/DDBJ databases">
        <title>Two novel species of Flavobacterium.</title>
        <authorList>
            <person name="Liu Q."/>
            <person name="Xin Y.-H."/>
        </authorList>
    </citation>
    <scope>NUCLEOTIDE SEQUENCE</scope>
    <source>
        <strain evidence="1">LS1R49</strain>
    </source>
</reference>
<sequence>MYTKILLIQEVLENDKPDFRLIKSDYFQWTFEHRRTKSNDDPDYFPFLIFGENLNVMRQNPGAETKIFKNKNELTFIDNYCVPAGFTIAVLFPKNYIPKALKFKDKSIIPVNYQGQFVAKAPGQFEIAYNFLEKRCAIIFNIHENVCFGFKCKTIKVEDEDFPRTENTYADEFFEVSIDAELLKVEVIRNEDLLIINEVLNTTDLEDLKNSINEVLISLKDGNKPKAKSAFDRFTKYVLNGTSLTGNLTKIIDSYNEGGTPQKFVASLLEHINW</sequence>
<dbReference type="Proteomes" id="UP001151079">
    <property type="component" value="Unassembled WGS sequence"/>
</dbReference>
<proteinExistence type="predicted"/>
<comment type="caution">
    <text evidence="1">The sequence shown here is derived from an EMBL/GenBank/DDBJ whole genome shotgun (WGS) entry which is preliminary data.</text>
</comment>
<organism evidence="1 2">
    <name type="scientific">Flavobacterium shii</name>
    <dbReference type="NCBI Taxonomy" id="2987687"/>
    <lineage>
        <taxon>Bacteria</taxon>
        <taxon>Pseudomonadati</taxon>
        <taxon>Bacteroidota</taxon>
        <taxon>Flavobacteriia</taxon>
        <taxon>Flavobacteriales</taxon>
        <taxon>Flavobacteriaceae</taxon>
        <taxon>Flavobacterium</taxon>
    </lineage>
</organism>
<dbReference type="EMBL" id="JAOZEW010000005">
    <property type="protein sequence ID" value="MCV9927294.1"/>
    <property type="molecule type" value="Genomic_DNA"/>
</dbReference>
<dbReference type="AlphaFoldDB" id="A0A9X2ZAK6"/>